<dbReference type="AlphaFoldDB" id="A0A2R4SYC0"/>
<feature type="transmembrane region" description="Helical" evidence="6">
    <location>
        <begin position="128"/>
        <end position="147"/>
    </location>
</feature>
<comment type="subcellular location">
    <subcellularLocation>
        <location evidence="1">Endomembrane system</location>
        <topology evidence="1">Multi-pass membrane protein</topology>
    </subcellularLocation>
</comment>
<dbReference type="InterPro" id="IPR050495">
    <property type="entry name" value="ATG22/LtaA_families"/>
</dbReference>
<evidence type="ECO:0000256" key="3">
    <source>
        <dbReference type="ARBA" id="ARBA00022692"/>
    </source>
</evidence>
<evidence type="ECO:0000256" key="1">
    <source>
        <dbReference type="ARBA" id="ARBA00004127"/>
    </source>
</evidence>
<keyword evidence="4 6" id="KW-1133">Transmembrane helix</keyword>
<dbReference type="SUPFAM" id="SSF103473">
    <property type="entry name" value="MFS general substrate transporter"/>
    <property type="match status" value="1"/>
</dbReference>
<dbReference type="PANTHER" id="PTHR23519">
    <property type="entry name" value="AUTOPHAGY-RELATED PROTEIN 22"/>
    <property type="match status" value="1"/>
</dbReference>
<evidence type="ECO:0000313" key="7">
    <source>
        <dbReference type="EMBL" id="AVZ71876.1"/>
    </source>
</evidence>
<dbReference type="InterPro" id="IPR036259">
    <property type="entry name" value="MFS_trans_sf"/>
</dbReference>
<gene>
    <name evidence="7" type="ORF">SLUN_06420</name>
</gene>
<feature type="transmembrane region" description="Helical" evidence="6">
    <location>
        <begin position="413"/>
        <end position="433"/>
    </location>
</feature>
<evidence type="ECO:0000313" key="8">
    <source>
        <dbReference type="Proteomes" id="UP000244201"/>
    </source>
</evidence>
<dbReference type="GO" id="GO:0012505">
    <property type="term" value="C:endomembrane system"/>
    <property type="evidence" value="ECO:0007669"/>
    <property type="project" value="UniProtKB-SubCell"/>
</dbReference>
<keyword evidence="8" id="KW-1185">Reference proteome</keyword>
<feature type="transmembrane region" description="Helical" evidence="6">
    <location>
        <begin position="22"/>
        <end position="45"/>
    </location>
</feature>
<evidence type="ECO:0000256" key="5">
    <source>
        <dbReference type="ARBA" id="ARBA00023136"/>
    </source>
</evidence>
<accession>A0A2R4SYC0</accession>
<dbReference type="PANTHER" id="PTHR23519:SF1">
    <property type="entry name" value="AUTOPHAGY-RELATED PROTEIN 22"/>
    <property type="match status" value="1"/>
</dbReference>
<dbReference type="RefSeq" id="WP_108147562.1">
    <property type="nucleotide sequence ID" value="NZ_CP026304.1"/>
</dbReference>
<proteinExistence type="predicted"/>
<feature type="transmembrane region" description="Helical" evidence="6">
    <location>
        <begin position="345"/>
        <end position="369"/>
    </location>
</feature>
<organism evidence="7 8">
    <name type="scientific">Streptomyces lunaelactis</name>
    <dbReference type="NCBI Taxonomy" id="1535768"/>
    <lineage>
        <taxon>Bacteria</taxon>
        <taxon>Bacillati</taxon>
        <taxon>Actinomycetota</taxon>
        <taxon>Actinomycetes</taxon>
        <taxon>Kitasatosporales</taxon>
        <taxon>Streptomycetaceae</taxon>
        <taxon>Streptomyces</taxon>
    </lineage>
</organism>
<dbReference type="EMBL" id="CP026304">
    <property type="protein sequence ID" value="AVZ71876.1"/>
    <property type="molecule type" value="Genomic_DNA"/>
</dbReference>
<protein>
    <submittedName>
        <fullName evidence="7">MFS transporter</fullName>
    </submittedName>
</protein>
<dbReference type="GeneID" id="55654892"/>
<keyword evidence="3 6" id="KW-0812">Transmembrane</keyword>
<feature type="transmembrane region" description="Helical" evidence="6">
    <location>
        <begin position="71"/>
        <end position="91"/>
    </location>
</feature>
<feature type="transmembrane region" description="Helical" evidence="6">
    <location>
        <begin position="168"/>
        <end position="187"/>
    </location>
</feature>
<keyword evidence="5 6" id="KW-0472">Membrane</keyword>
<keyword evidence="2" id="KW-0813">Transport</keyword>
<feature type="transmembrane region" description="Helical" evidence="6">
    <location>
        <begin position="199"/>
        <end position="219"/>
    </location>
</feature>
<dbReference type="Pfam" id="PF11700">
    <property type="entry name" value="ATG22"/>
    <property type="match status" value="1"/>
</dbReference>
<dbReference type="KEGG" id="slk:SLUN_06420"/>
<feature type="transmembrane region" description="Helical" evidence="6">
    <location>
        <begin position="256"/>
        <end position="279"/>
    </location>
</feature>
<name>A0A2R4SYC0_9ACTN</name>
<feature type="transmembrane region" description="Helical" evidence="6">
    <location>
        <begin position="291"/>
        <end position="309"/>
    </location>
</feature>
<reference evidence="7 8" key="1">
    <citation type="submission" date="2018-01" db="EMBL/GenBank/DDBJ databases">
        <title>Complete genome sequence of Streptomyces lunaelactis MM109T, a Ferroverdin A producer isolated from cave moonmilk deposits.</title>
        <authorList>
            <person name="Naome A."/>
            <person name="Martinet L."/>
            <person name="Maciejewska M."/>
            <person name="Anderssen S."/>
            <person name="Adam D."/>
            <person name="Tenconi E."/>
            <person name="Deflandre B."/>
            <person name="Arguelles-Arias A."/>
            <person name="Calusinska M."/>
            <person name="Copieters W."/>
            <person name="Karim L."/>
            <person name="Hanikenne M."/>
            <person name="Baurain D."/>
            <person name="van Wezel G."/>
            <person name="Smargiasso N."/>
            <person name="de Pauw E."/>
            <person name="Delfosse P."/>
            <person name="Rigali S."/>
        </authorList>
    </citation>
    <scope>NUCLEOTIDE SEQUENCE [LARGE SCALE GENOMIC DNA]</scope>
    <source>
        <strain evidence="7 8">MM109</strain>
    </source>
</reference>
<dbReference type="InterPro" id="IPR024671">
    <property type="entry name" value="Atg22-like"/>
</dbReference>
<evidence type="ECO:0000256" key="4">
    <source>
        <dbReference type="ARBA" id="ARBA00022989"/>
    </source>
</evidence>
<feature type="transmembrane region" description="Helical" evidence="6">
    <location>
        <begin position="390"/>
        <end position="407"/>
    </location>
</feature>
<feature type="transmembrane region" description="Helical" evidence="6">
    <location>
        <begin position="321"/>
        <end position="339"/>
    </location>
</feature>
<feature type="transmembrane region" description="Helical" evidence="6">
    <location>
        <begin position="103"/>
        <end position="122"/>
    </location>
</feature>
<dbReference type="Gene3D" id="1.20.1250.20">
    <property type="entry name" value="MFS general substrate transporter like domains"/>
    <property type="match status" value="2"/>
</dbReference>
<dbReference type="OrthoDB" id="9768783at2"/>
<evidence type="ECO:0000256" key="2">
    <source>
        <dbReference type="ARBA" id="ARBA00022448"/>
    </source>
</evidence>
<sequence>MTADTADRTTGSSERRREQRGWYFYDFACSVYSTSVLTVFLGPYLTSVAKAAADAEGFVHPLGVPVRAGSVFAYAVSLSVVVAVLVMPLAGAAADRMGRKKPLLAVAAYVGAAATTGMFFLAGDRYLLGAFLLIVANASLSVSMVLYNAYLPQIAEPDERDAVSSRGWAFGYAAGALMLVLNLVVYSGHDSFGLSESEAVRICLASAGLWWGAFTLVPLRRLRDRAVAPSGDGAVGSGWRQLMATLRDMRRHPLTLSFLLAYLIYNDGVQTVISQASIYGSQELGLDQTTLITSVLLVQVLAVAGALGMGRLARTHGAKRTILASLAVWTLILAAGYFLPAGEPLWFFALAGAIGLVLGGSQALSRSLFSHLVPRGKEAEYFSAYEMSDRGLSWLGPLVFGLAYQLTGSYRDAIISLVVFFVLGFVLLARVPVRRAVEAAGNPVPERI</sequence>
<dbReference type="Proteomes" id="UP000244201">
    <property type="component" value="Chromosome"/>
</dbReference>
<evidence type="ECO:0000256" key="6">
    <source>
        <dbReference type="SAM" id="Phobius"/>
    </source>
</evidence>